<organism evidence="2 3">
    <name type="scientific">Novacetimonas hansenii</name>
    <name type="common">Komagataeibacter hansenii</name>
    <dbReference type="NCBI Taxonomy" id="436"/>
    <lineage>
        <taxon>Bacteria</taxon>
        <taxon>Pseudomonadati</taxon>
        <taxon>Pseudomonadota</taxon>
        <taxon>Alphaproteobacteria</taxon>
        <taxon>Acetobacterales</taxon>
        <taxon>Acetobacteraceae</taxon>
        <taxon>Novacetimonas</taxon>
    </lineage>
</organism>
<accession>A0AAW5EWW7</accession>
<evidence type="ECO:0000313" key="2">
    <source>
        <dbReference type="EMBL" id="MCJ8354775.1"/>
    </source>
</evidence>
<dbReference type="Gene3D" id="3.30.450.20">
    <property type="entry name" value="PAS domain"/>
    <property type="match status" value="1"/>
</dbReference>
<dbReference type="InterPro" id="IPR000014">
    <property type="entry name" value="PAS"/>
</dbReference>
<dbReference type="GO" id="GO:0003677">
    <property type="term" value="F:DNA binding"/>
    <property type="evidence" value="ECO:0007669"/>
    <property type="project" value="InterPro"/>
</dbReference>
<gene>
    <name evidence="2" type="ORF">K1W68_12385</name>
</gene>
<comment type="caution">
    <text evidence="2">The sequence shown here is derived from an EMBL/GenBank/DDBJ whole genome shotgun (WGS) entry which is preliminary data.</text>
</comment>
<dbReference type="InterPro" id="IPR013767">
    <property type="entry name" value="PAS_fold"/>
</dbReference>
<dbReference type="Proteomes" id="UP001202887">
    <property type="component" value="Unassembled WGS sequence"/>
</dbReference>
<protein>
    <submittedName>
        <fullName evidence="2">PAS domain-containing protein</fullName>
    </submittedName>
</protein>
<dbReference type="InterPro" id="IPR035965">
    <property type="entry name" value="PAS-like_dom_sf"/>
</dbReference>
<dbReference type="CDD" id="cd00130">
    <property type="entry name" value="PAS"/>
    <property type="match status" value="1"/>
</dbReference>
<feature type="domain" description="HTH luxR-type" evidence="1">
    <location>
        <begin position="315"/>
        <end position="372"/>
    </location>
</feature>
<evidence type="ECO:0000259" key="1">
    <source>
        <dbReference type="SMART" id="SM00421"/>
    </source>
</evidence>
<name>A0AAW5EWW7_NOVHA</name>
<dbReference type="SUPFAM" id="SSF55785">
    <property type="entry name" value="PYP-like sensor domain (PAS domain)"/>
    <property type="match status" value="1"/>
</dbReference>
<dbReference type="InterPro" id="IPR016032">
    <property type="entry name" value="Sig_transdc_resp-reg_C-effctor"/>
</dbReference>
<sequence length="378" mass="42111">MLSDAVNTVIGDIYRCALDDSLWQPTLLALSRVTGGVGAAIMPQEIQSPLRFGSSRIPEADHIYYSHMWQHDPYRIHLSRQPSPQGELSDTSFVSDADMAHSPYYQDFLRKFDASRTNRFYFDMPGLPRFALSIQRPLGHPHETPDERRLRLMLGQHVCRALAMSVAQGCTRAFAHGFREICHRMPTAAAVLDHDGRVLFMNDAMERVLGDGVSYIDGHIICSHRASQRQLDRLLHDTLHAATGPEHIAEHITGHTAGHASEYFVSVHCPSGRPLLARAIPLMPENTGQPAYPMALLAFHRPGADIADMTQALRLLGLNSSEARLVQQMSNGLSIKEAARALGISDHYARSMLRHVYEKLEVNSQGKLAAFVRDLPTQ</sequence>
<dbReference type="GO" id="GO:0006355">
    <property type="term" value="P:regulation of DNA-templated transcription"/>
    <property type="evidence" value="ECO:0007669"/>
    <property type="project" value="InterPro"/>
</dbReference>
<reference evidence="2" key="2">
    <citation type="submission" date="2022-03" db="EMBL/GenBank/DDBJ databases">
        <authorList>
            <person name="Ryngajllo M."/>
            <person name="Jacek P."/>
            <person name="Kubiak K."/>
        </authorList>
    </citation>
    <scope>NUCLEOTIDE SEQUENCE</scope>
    <source>
        <strain evidence="2">SI1</strain>
    </source>
</reference>
<dbReference type="SMART" id="SM00421">
    <property type="entry name" value="HTH_LUXR"/>
    <property type="match status" value="1"/>
</dbReference>
<dbReference type="AlphaFoldDB" id="A0AAW5EWW7"/>
<dbReference type="RefSeq" id="WP_247067480.1">
    <property type="nucleotide sequence ID" value="NZ_CP094848.1"/>
</dbReference>
<dbReference type="SUPFAM" id="SSF46894">
    <property type="entry name" value="C-terminal effector domain of the bipartite response regulators"/>
    <property type="match status" value="1"/>
</dbReference>
<dbReference type="InterPro" id="IPR036388">
    <property type="entry name" value="WH-like_DNA-bd_sf"/>
</dbReference>
<evidence type="ECO:0000313" key="3">
    <source>
        <dbReference type="Proteomes" id="UP001202887"/>
    </source>
</evidence>
<reference evidence="2" key="1">
    <citation type="journal article" date="2021" name="Polymers (Basel)">
        <title>Highly Stretchable Bacterial Cellulose Produced by Komagataeibacter hansenii SI1.</title>
        <authorList>
            <person name="Cielecka I."/>
            <person name="Ryngajllo M."/>
            <person name="Maniukiewicz W."/>
            <person name="Bielecki S."/>
        </authorList>
    </citation>
    <scope>NUCLEOTIDE SEQUENCE</scope>
    <source>
        <strain evidence="2">SI1</strain>
    </source>
</reference>
<dbReference type="InterPro" id="IPR000792">
    <property type="entry name" value="Tscrpt_reg_LuxR_C"/>
</dbReference>
<dbReference type="Pfam" id="PF00989">
    <property type="entry name" value="PAS"/>
    <property type="match status" value="1"/>
</dbReference>
<proteinExistence type="predicted"/>
<dbReference type="Gene3D" id="1.10.10.10">
    <property type="entry name" value="Winged helix-like DNA-binding domain superfamily/Winged helix DNA-binding domain"/>
    <property type="match status" value="1"/>
</dbReference>
<dbReference type="EMBL" id="JAIBCX010000036">
    <property type="protein sequence ID" value="MCJ8354775.1"/>
    <property type="molecule type" value="Genomic_DNA"/>
</dbReference>